<feature type="signal peptide" evidence="1">
    <location>
        <begin position="1"/>
        <end position="26"/>
    </location>
</feature>
<accession>A0A0R3UAG2</accession>
<organism evidence="2 3">
    <name type="scientific">Mesocestoides corti</name>
    <name type="common">Flatworm</name>
    <dbReference type="NCBI Taxonomy" id="53468"/>
    <lineage>
        <taxon>Eukaryota</taxon>
        <taxon>Metazoa</taxon>
        <taxon>Spiralia</taxon>
        <taxon>Lophotrochozoa</taxon>
        <taxon>Platyhelminthes</taxon>
        <taxon>Cestoda</taxon>
        <taxon>Eucestoda</taxon>
        <taxon>Cyclophyllidea</taxon>
        <taxon>Mesocestoididae</taxon>
        <taxon>Mesocestoides</taxon>
    </lineage>
</organism>
<proteinExistence type="predicted"/>
<dbReference type="Proteomes" id="UP000267029">
    <property type="component" value="Unassembled WGS sequence"/>
</dbReference>
<dbReference type="AlphaFoldDB" id="A0A0R3UAG2"/>
<sequence length="177" mass="20062">MRSLTNLSLSLLLLLLLFTHTRMVVGSDEVESQRLESGQVEEVDVEPVDAANSMLGSGGDHLADHDQEDHDLGDRDQDVHSFSYLYINTQNSQSYRIAFAFHVLSVHNIAEHAHMLFFRVKRRKNHVDVLLKQIPTLTVSMISIASTCLNSVFGLKLRHVEVHETHRNRNDPHSDAD</sequence>
<evidence type="ECO:0000313" key="3">
    <source>
        <dbReference type="Proteomes" id="UP000267029"/>
    </source>
</evidence>
<evidence type="ECO:0000313" key="2">
    <source>
        <dbReference type="EMBL" id="VDD77908.1"/>
    </source>
</evidence>
<reference evidence="2 3" key="1">
    <citation type="submission" date="2018-10" db="EMBL/GenBank/DDBJ databases">
        <authorList>
            <consortium name="Pathogen Informatics"/>
        </authorList>
    </citation>
    <scope>NUCLEOTIDE SEQUENCE [LARGE SCALE GENOMIC DNA]</scope>
</reference>
<name>A0A0R3UAG2_MESCO</name>
<dbReference type="EMBL" id="UXSR01001099">
    <property type="protein sequence ID" value="VDD77908.1"/>
    <property type="molecule type" value="Genomic_DNA"/>
</dbReference>
<keyword evidence="3" id="KW-1185">Reference proteome</keyword>
<gene>
    <name evidence="2" type="ORF">MCOS_LOCUS3911</name>
</gene>
<keyword evidence="1" id="KW-0732">Signal</keyword>
<evidence type="ECO:0000256" key="1">
    <source>
        <dbReference type="SAM" id="SignalP"/>
    </source>
</evidence>
<feature type="chain" id="PRO_5030017469" evidence="1">
    <location>
        <begin position="27"/>
        <end position="177"/>
    </location>
</feature>
<protein>
    <submittedName>
        <fullName evidence="2">Uncharacterized protein</fullName>
    </submittedName>
</protein>